<protein>
    <submittedName>
        <fullName evidence="1">Uncharacterized protein</fullName>
    </submittedName>
</protein>
<organism evidence="1 2">
    <name type="scientific">Zootermopsis nevadensis</name>
    <name type="common">Dampwood termite</name>
    <dbReference type="NCBI Taxonomy" id="136037"/>
    <lineage>
        <taxon>Eukaryota</taxon>
        <taxon>Metazoa</taxon>
        <taxon>Ecdysozoa</taxon>
        <taxon>Arthropoda</taxon>
        <taxon>Hexapoda</taxon>
        <taxon>Insecta</taxon>
        <taxon>Pterygota</taxon>
        <taxon>Neoptera</taxon>
        <taxon>Polyneoptera</taxon>
        <taxon>Dictyoptera</taxon>
        <taxon>Blattodea</taxon>
        <taxon>Blattoidea</taxon>
        <taxon>Termitoidae</taxon>
        <taxon>Termopsidae</taxon>
        <taxon>Zootermopsis</taxon>
    </lineage>
</organism>
<proteinExistence type="predicted"/>
<evidence type="ECO:0000313" key="2">
    <source>
        <dbReference type="Proteomes" id="UP000027135"/>
    </source>
</evidence>
<dbReference type="InParanoid" id="A0A067RH78"/>
<reference evidence="1 2" key="1">
    <citation type="journal article" date="2014" name="Nat. Commun.">
        <title>Molecular traces of alternative social organization in a termite genome.</title>
        <authorList>
            <person name="Terrapon N."/>
            <person name="Li C."/>
            <person name="Robertson H.M."/>
            <person name="Ji L."/>
            <person name="Meng X."/>
            <person name="Booth W."/>
            <person name="Chen Z."/>
            <person name="Childers C.P."/>
            <person name="Glastad K.M."/>
            <person name="Gokhale K."/>
            <person name="Gowin J."/>
            <person name="Gronenberg W."/>
            <person name="Hermansen R.A."/>
            <person name="Hu H."/>
            <person name="Hunt B.G."/>
            <person name="Huylmans A.K."/>
            <person name="Khalil S.M."/>
            <person name="Mitchell R.D."/>
            <person name="Munoz-Torres M.C."/>
            <person name="Mustard J.A."/>
            <person name="Pan H."/>
            <person name="Reese J.T."/>
            <person name="Scharf M.E."/>
            <person name="Sun F."/>
            <person name="Vogel H."/>
            <person name="Xiao J."/>
            <person name="Yang W."/>
            <person name="Yang Z."/>
            <person name="Yang Z."/>
            <person name="Zhou J."/>
            <person name="Zhu J."/>
            <person name="Brent C.S."/>
            <person name="Elsik C.G."/>
            <person name="Goodisman M.A."/>
            <person name="Liberles D.A."/>
            <person name="Roe R.M."/>
            <person name="Vargo E.L."/>
            <person name="Vilcinskas A."/>
            <person name="Wang J."/>
            <person name="Bornberg-Bauer E."/>
            <person name="Korb J."/>
            <person name="Zhang G."/>
            <person name="Liebig J."/>
        </authorList>
    </citation>
    <scope>NUCLEOTIDE SEQUENCE [LARGE SCALE GENOMIC DNA]</scope>
    <source>
        <tissue evidence="1">Whole organism</tissue>
    </source>
</reference>
<evidence type="ECO:0000313" key="1">
    <source>
        <dbReference type="EMBL" id="KDR18517.1"/>
    </source>
</evidence>
<dbReference type="EMBL" id="KK852685">
    <property type="protein sequence ID" value="KDR18517.1"/>
    <property type="molecule type" value="Genomic_DNA"/>
</dbReference>
<accession>A0A067RH78</accession>
<keyword evidence="2" id="KW-1185">Reference proteome</keyword>
<name>A0A067RH78_ZOONE</name>
<dbReference type="AlphaFoldDB" id="A0A067RH78"/>
<gene>
    <name evidence="1" type="ORF">L798_07708</name>
</gene>
<sequence length="109" mass="12363">MGCFYPVARLSFRPSLIKTSVVCLSECCDTRRYQLPERKLQRTGGMLITQHSHKTTVTRLLHCCTDRRKLLPSFIEWSAYWALPTRSAAIIGGSSSKGRLVNSEHFAMT</sequence>
<dbReference type="Proteomes" id="UP000027135">
    <property type="component" value="Unassembled WGS sequence"/>
</dbReference>